<dbReference type="InterPro" id="IPR005148">
    <property type="entry name" value="Arg-tRNA-synth_N"/>
</dbReference>
<dbReference type="InterPro" id="IPR014729">
    <property type="entry name" value="Rossmann-like_a/b/a_fold"/>
</dbReference>
<evidence type="ECO:0000256" key="5">
    <source>
        <dbReference type="ARBA" id="ARBA00022840"/>
    </source>
</evidence>
<dbReference type="Gene3D" id="1.10.730.10">
    <property type="entry name" value="Isoleucyl-tRNA Synthetase, Domain 1"/>
    <property type="match status" value="1"/>
</dbReference>
<protein>
    <recommendedName>
        <fullName evidence="9">Arginine--tRNA ligase</fullName>
        <ecNumber evidence="9">6.1.1.19</ecNumber>
    </recommendedName>
    <alternativeName>
        <fullName evidence="9">Arginyl-tRNA synthetase</fullName>
        <shortName evidence="9">ArgRS</shortName>
    </alternativeName>
</protein>
<dbReference type="AlphaFoldDB" id="A0A139SPE1"/>
<dbReference type="InterPro" id="IPR035684">
    <property type="entry name" value="ArgRS_core"/>
</dbReference>
<dbReference type="InterPro" id="IPR001412">
    <property type="entry name" value="aa-tRNA-synth_I_CS"/>
</dbReference>
<dbReference type="Pfam" id="PF05746">
    <property type="entry name" value="DALR_1"/>
    <property type="match status" value="1"/>
</dbReference>
<dbReference type="GO" id="GO:0006420">
    <property type="term" value="P:arginyl-tRNA aminoacylation"/>
    <property type="evidence" value="ECO:0007669"/>
    <property type="project" value="UniProtKB-UniRule"/>
</dbReference>
<dbReference type="InterPro" id="IPR008909">
    <property type="entry name" value="DALR_anticod-bd"/>
</dbReference>
<keyword evidence="15" id="KW-1185">Reference proteome</keyword>
<dbReference type="Gene3D" id="3.30.1360.70">
    <property type="entry name" value="Arginyl tRNA synthetase N-terminal domain"/>
    <property type="match status" value="1"/>
</dbReference>
<dbReference type="InterPro" id="IPR036695">
    <property type="entry name" value="Arg-tRNA-synth_N_sf"/>
</dbReference>
<dbReference type="NCBIfam" id="TIGR00456">
    <property type="entry name" value="argS"/>
    <property type="match status" value="1"/>
</dbReference>
<evidence type="ECO:0000256" key="2">
    <source>
        <dbReference type="ARBA" id="ARBA00022490"/>
    </source>
</evidence>
<dbReference type="SUPFAM" id="SSF52374">
    <property type="entry name" value="Nucleotidylyl transferase"/>
    <property type="match status" value="1"/>
</dbReference>
<name>A0A139SPE1_9BACT</name>
<dbReference type="FunFam" id="3.40.50.620:FF:000116">
    <property type="entry name" value="Arginine--tRNA ligase"/>
    <property type="match status" value="1"/>
</dbReference>
<evidence type="ECO:0000256" key="7">
    <source>
        <dbReference type="ARBA" id="ARBA00023146"/>
    </source>
</evidence>
<dbReference type="HAMAP" id="MF_00123">
    <property type="entry name" value="Arg_tRNA_synth"/>
    <property type="match status" value="1"/>
</dbReference>
<comment type="subunit">
    <text evidence="9">Monomer.</text>
</comment>
<dbReference type="SUPFAM" id="SSF55190">
    <property type="entry name" value="Arginyl-tRNA synthetase (ArgRS), N-terminal 'additional' domain"/>
    <property type="match status" value="1"/>
</dbReference>
<dbReference type="SUPFAM" id="SSF47323">
    <property type="entry name" value="Anticodon-binding domain of a subclass of class I aminoacyl-tRNA synthetases"/>
    <property type="match status" value="1"/>
</dbReference>
<feature type="short sequence motif" description="'HIGH' region" evidence="9">
    <location>
        <begin position="135"/>
        <end position="145"/>
    </location>
</feature>
<dbReference type="InterPro" id="IPR001278">
    <property type="entry name" value="Arg-tRNA-ligase"/>
</dbReference>
<dbReference type="GO" id="GO:0004814">
    <property type="term" value="F:arginine-tRNA ligase activity"/>
    <property type="evidence" value="ECO:0007669"/>
    <property type="project" value="UniProtKB-UniRule"/>
</dbReference>
<feature type="compositionally biased region" description="Low complexity" evidence="11">
    <location>
        <begin position="518"/>
        <end position="548"/>
    </location>
</feature>
<evidence type="ECO:0000256" key="1">
    <source>
        <dbReference type="ARBA" id="ARBA00005594"/>
    </source>
</evidence>
<dbReference type="Pfam" id="PF00750">
    <property type="entry name" value="tRNA-synt_1d"/>
    <property type="match status" value="1"/>
</dbReference>
<comment type="similarity">
    <text evidence="1 9 10">Belongs to the class-I aminoacyl-tRNA synthetase family.</text>
</comment>
<dbReference type="Pfam" id="PF03485">
    <property type="entry name" value="Arg_tRNA_synt_N"/>
    <property type="match status" value="1"/>
</dbReference>
<evidence type="ECO:0000256" key="8">
    <source>
        <dbReference type="ARBA" id="ARBA00049339"/>
    </source>
</evidence>
<keyword evidence="3 9" id="KW-0436">Ligase</keyword>
<dbReference type="Proteomes" id="UP000070058">
    <property type="component" value="Unassembled WGS sequence"/>
</dbReference>
<evidence type="ECO:0000259" key="13">
    <source>
        <dbReference type="SMART" id="SM01016"/>
    </source>
</evidence>
<organism evidence="14 15">
    <name type="scientific">Cephaloticoccus primus</name>
    <dbReference type="NCBI Taxonomy" id="1548207"/>
    <lineage>
        <taxon>Bacteria</taxon>
        <taxon>Pseudomonadati</taxon>
        <taxon>Verrucomicrobiota</taxon>
        <taxon>Opitutia</taxon>
        <taxon>Opitutales</taxon>
        <taxon>Opitutaceae</taxon>
        <taxon>Cephaloticoccus</taxon>
    </lineage>
</organism>
<dbReference type="RefSeq" id="WP_231865755.1">
    <property type="nucleotide sequence ID" value="NZ_LSZQ01000032.1"/>
</dbReference>
<feature type="domain" description="Arginyl tRNA synthetase N-terminal" evidence="13">
    <location>
        <begin position="9"/>
        <end position="97"/>
    </location>
</feature>
<reference evidence="15" key="1">
    <citation type="submission" date="2016-02" db="EMBL/GenBank/DDBJ databases">
        <authorList>
            <person name="Sanders J.G."/>
            <person name="Lin J.Y."/>
            <person name="Wertz J.T."/>
            <person name="Russell J.A."/>
            <person name="Moreau C.S."/>
            <person name="Powell S."/>
        </authorList>
    </citation>
    <scope>NUCLEOTIDE SEQUENCE [LARGE SCALE GENOMIC DNA]</scope>
    <source>
        <strain evidence="15">CAG34</strain>
    </source>
</reference>
<comment type="subcellular location">
    <subcellularLocation>
        <location evidence="9">Cytoplasm</location>
    </subcellularLocation>
</comment>
<dbReference type="EC" id="6.1.1.19" evidence="9"/>
<dbReference type="PROSITE" id="PS00178">
    <property type="entry name" value="AA_TRNA_LIGASE_I"/>
    <property type="match status" value="1"/>
</dbReference>
<keyword evidence="6 9" id="KW-0648">Protein biosynthesis</keyword>
<dbReference type="GO" id="GO:0005737">
    <property type="term" value="C:cytoplasm"/>
    <property type="evidence" value="ECO:0007669"/>
    <property type="project" value="UniProtKB-SubCell"/>
</dbReference>
<keyword evidence="5 9" id="KW-0067">ATP-binding</keyword>
<evidence type="ECO:0000256" key="6">
    <source>
        <dbReference type="ARBA" id="ARBA00022917"/>
    </source>
</evidence>
<evidence type="ECO:0000256" key="10">
    <source>
        <dbReference type="RuleBase" id="RU363038"/>
    </source>
</evidence>
<evidence type="ECO:0000256" key="4">
    <source>
        <dbReference type="ARBA" id="ARBA00022741"/>
    </source>
</evidence>
<proteinExistence type="inferred from homology"/>
<evidence type="ECO:0000259" key="12">
    <source>
        <dbReference type="SMART" id="SM00836"/>
    </source>
</evidence>
<evidence type="ECO:0000256" key="9">
    <source>
        <dbReference type="HAMAP-Rule" id="MF_00123"/>
    </source>
</evidence>
<dbReference type="STRING" id="1548207.AXK11_04500"/>
<comment type="caution">
    <text evidence="14">The sequence shown here is derived from an EMBL/GenBank/DDBJ whole genome shotgun (WGS) entry which is preliminary data.</text>
</comment>
<evidence type="ECO:0000313" key="15">
    <source>
        <dbReference type="Proteomes" id="UP000070058"/>
    </source>
</evidence>
<evidence type="ECO:0000256" key="11">
    <source>
        <dbReference type="SAM" id="MobiDB-lite"/>
    </source>
</evidence>
<keyword evidence="4 9" id="KW-0547">Nucleotide-binding</keyword>
<dbReference type="PANTHER" id="PTHR11956">
    <property type="entry name" value="ARGINYL-TRNA SYNTHETASE"/>
    <property type="match status" value="1"/>
</dbReference>
<dbReference type="Gene3D" id="3.40.50.620">
    <property type="entry name" value="HUPs"/>
    <property type="match status" value="1"/>
</dbReference>
<dbReference type="InterPro" id="IPR009080">
    <property type="entry name" value="tRNAsynth_Ia_anticodon-bd"/>
</dbReference>
<evidence type="ECO:0000313" key="14">
    <source>
        <dbReference type="EMBL" id="KXU36459.1"/>
    </source>
</evidence>
<keyword evidence="2 9" id="KW-0963">Cytoplasm</keyword>
<dbReference type="SMART" id="SM01016">
    <property type="entry name" value="Arg_tRNA_synt_N"/>
    <property type="match status" value="1"/>
</dbReference>
<dbReference type="SMART" id="SM00836">
    <property type="entry name" value="DALR_1"/>
    <property type="match status" value="1"/>
</dbReference>
<dbReference type="EMBL" id="LSZQ01000032">
    <property type="protein sequence ID" value="KXU36459.1"/>
    <property type="molecule type" value="Genomic_DNA"/>
</dbReference>
<dbReference type="GO" id="GO:0005524">
    <property type="term" value="F:ATP binding"/>
    <property type="evidence" value="ECO:0007669"/>
    <property type="project" value="UniProtKB-UniRule"/>
</dbReference>
<gene>
    <name evidence="9" type="primary">argS</name>
    <name evidence="14" type="ORF">AXK11_04500</name>
</gene>
<feature type="domain" description="DALR anticodon binding" evidence="12">
    <location>
        <begin position="472"/>
        <end position="640"/>
    </location>
</feature>
<accession>A0A139SPE1</accession>
<dbReference type="CDD" id="cd00671">
    <property type="entry name" value="ArgRS_core"/>
    <property type="match status" value="1"/>
</dbReference>
<keyword evidence="7 9" id="KW-0030">Aminoacyl-tRNA synthetase</keyword>
<comment type="catalytic activity">
    <reaction evidence="8 9">
        <text>tRNA(Arg) + L-arginine + ATP = L-arginyl-tRNA(Arg) + AMP + diphosphate</text>
        <dbReference type="Rhea" id="RHEA:20301"/>
        <dbReference type="Rhea" id="RHEA-COMP:9658"/>
        <dbReference type="Rhea" id="RHEA-COMP:9673"/>
        <dbReference type="ChEBI" id="CHEBI:30616"/>
        <dbReference type="ChEBI" id="CHEBI:32682"/>
        <dbReference type="ChEBI" id="CHEBI:33019"/>
        <dbReference type="ChEBI" id="CHEBI:78442"/>
        <dbReference type="ChEBI" id="CHEBI:78513"/>
        <dbReference type="ChEBI" id="CHEBI:456215"/>
        <dbReference type="EC" id="6.1.1.19"/>
    </reaction>
</comment>
<dbReference type="PANTHER" id="PTHR11956:SF5">
    <property type="entry name" value="ARGININE--TRNA LIGASE, CYTOPLASMIC"/>
    <property type="match status" value="1"/>
</dbReference>
<dbReference type="PRINTS" id="PR01038">
    <property type="entry name" value="TRNASYNTHARG"/>
</dbReference>
<sequence length="640" mass="70763">MHTTTPVSFNLAAELDAALKHAATAAALDEADTFSPEVRPADPRHGDFQANGVLPYAKAHKQNPRAVAEALLAALPAELRDRYEVAIAGPGFINFRARPAVLLDWLLHYDSARKLRAGAASYHGGERTLVDYSSPNTAKQLHVGHIRSMVIGETICRLLEFCGAEVIRDNHIGDWGTQFGKLIWGYKNRLDENALAQDPLEELERLYKVADEAAKTQPAVLDAARAELVKLQQGDPENLRLWNEINRISSTAFHRIYEQLDIRFDHELGESFYNDKLPRIYDEMQSCGLATESQGALVVFHPEHPRFAKQPFIIRKSDGASNYATTDLATMLYRTEHFAADSIIILTDTRQNDHFEQLWLTTQKWYAKKGYRLPKFEHLSFGSILGHDGRALKTRTGDPVRLQSLLDEAVERAFALVTEKSPELPEADRRHIAETVGVSAVRYADLSQNRSSDYVFDWDKLLSFDGNTAPYLLYAVTRIHSIFRKLGLDPYTATGGENGRSTADTATAATGDGGNSAAGGSMATATEEESANAPATAAATSADTAHAAPTPPETEHELALARKLLQFPAVLQATTAQFRPHFLCTYLFELAGSFSSFYAADKVLSDEPATRARRLLLCTRTLLLLETGLKLLGLRLLTRM</sequence>
<feature type="compositionally biased region" description="Low complexity" evidence="11">
    <location>
        <begin position="499"/>
        <end position="510"/>
    </location>
</feature>
<feature type="region of interest" description="Disordered" evidence="11">
    <location>
        <begin position="493"/>
        <end position="555"/>
    </location>
</feature>
<evidence type="ECO:0000256" key="3">
    <source>
        <dbReference type="ARBA" id="ARBA00022598"/>
    </source>
</evidence>